<protein>
    <submittedName>
        <fullName evidence="2">E set domain-containing protein</fullName>
    </submittedName>
</protein>
<sequence>MSPARLQIGPVFNRPSVEDQYRPLIDPNDPNGLLDQADENSQGIHTLQRQLSSLNESTKLAQFADRGTGWYKEERDRRHIPSLVETGRHAGRSRVNIREMKSLMLHTWKRDFFTSVIQLPLPKLFALICCVEVGSWSFWAVVWFLYHNLTGRQCMTGFDSST</sequence>
<evidence type="ECO:0000313" key="2">
    <source>
        <dbReference type="EMBL" id="JAC76432.1"/>
    </source>
</evidence>
<evidence type="ECO:0000256" key="1">
    <source>
        <dbReference type="SAM" id="Phobius"/>
    </source>
</evidence>
<reference evidence="2" key="1">
    <citation type="submission" date="2014-05" db="EMBL/GenBank/DDBJ databases">
        <title>The transcriptome of the halophilic microalga Tetraselmis sp. GSL018 isolated from the Great Salt Lake, Utah.</title>
        <authorList>
            <person name="Jinkerson R.E."/>
            <person name="D'Adamo S."/>
            <person name="Posewitz M.C."/>
        </authorList>
    </citation>
    <scope>NUCLEOTIDE SEQUENCE</scope>
    <source>
        <strain evidence="2">GSL018</strain>
    </source>
</reference>
<proteinExistence type="predicted"/>
<feature type="non-terminal residue" evidence="2">
    <location>
        <position position="162"/>
    </location>
</feature>
<keyword evidence="1" id="KW-0812">Transmembrane</keyword>
<dbReference type="EMBL" id="GBEZ01009140">
    <property type="protein sequence ID" value="JAC76432.1"/>
    <property type="molecule type" value="Transcribed_RNA"/>
</dbReference>
<name>A0A061RU87_9CHLO</name>
<organism evidence="2">
    <name type="scientific">Tetraselmis sp. GSL018</name>
    <dbReference type="NCBI Taxonomy" id="582737"/>
    <lineage>
        <taxon>Eukaryota</taxon>
        <taxon>Viridiplantae</taxon>
        <taxon>Chlorophyta</taxon>
        <taxon>core chlorophytes</taxon>
        <taxon>Chlorodendrophyceae</taxon>
        <taxon>Chlorodendrales</taxon>
        <taxon>Chlorodendraceae</taxon>
        <taxon>Tetraselmis</taxon>
    </lineage>
</organism>
<gene>
    <name evidence="2" type="ORF">TSPGSL018_20200</name>
</gene>
<dbReference type="AlphaFoldDB" id="A0A061RU87"/>
<keyword evidence="1" id="KW-0472">Membrane</keyword>
<keyword evidence="1" id="KW-1133">Transmembrane helix</keyword>
<feature type="transmembrane region" description="Helical" evidence="1">
    <location>
        <begin position="124"/>
        <end position="146"/>
    </location>
</feature>
<accession>A0A061RU87</accession>